<evidence type="ECO:0000313" key="1">
    <source>
        <dbReference type="EMBL" id="GAA2102996.1"/>
    </source>
</evidence>
<accession>A0ABN2X142</accession>
<organism evidence="1 2">
    <name type="scientific">Nocardioides furvisabuli</name>
    <dbReference type="NCBI Taxonomy" id="375542"/>
    <lineage>
        <taxon>Bacteria</taxon>
        <taxon>Bacillati</taxon>
        <taxon>Actinomycetota</taxon>
        <taxon>Actinomycetes</taxon>
        <taxon>Propionibacteriales</taxon>
        <taxon>Nocardioidaceae</taxon>
        <taxon>Nocardioides</taxon>
    </lineage>
</organism>
<dbReference type="RefSeq" id="WP_231250512.1">
    <property type="nucleotide sequence ID" value="NZ_BAAAMQ010000009.1"/>
</dbReference>
<sequence length="72" mass="7575">MVRRPELAMADLDAESATPLPRRETLSCQFACVNVTNVVGVNLALAVNAATIGSQANALAMQYLASVQMQAP</sequence>
<dbReference type="EMBL" id="BAAAMQ010000009">
    <property type="protein sequence ID" value="GAA2102996.1"/>
    <property type="molecule type" value="Genomic_DNA"/>
</dbReference>
<comment type="caution">
    <text evidence="1">The sequence shown here is derived from an EMBL/GenBank/DDBJ whole genome shotgun (WGS) entry which is preliminary data.</text>
</comment>
<name>A0ABN2X142_9ACTN</name>
<protein>
    <submittedName>
        <fullName evidence="1">Uncharacterized protein</fullName>
    </submittedName>
</protein>
<gene>
    <name evidence="1" type="ORF">GCM10009726_14320</name>
</gene>
<reference evidence="2" key="1">
    <citation type="journal article" date="2019" name="Int. J. Syst. Evol. Microbiol.">
        <title>The Global Catalogue of Microorganisms (GCM) 10K type strain sequencing project: providing services to taxonomists for standard genome sequencing and annotation.</title>
        <authorList>
            <consortium name="The Broad Institute Genomics Platform"/>
            <consortium name="The Broad Institute Genome Sequencing Center for Infectious Disease"/>
            <person name="Wu L."/>
            <person name="Ma J."/>
        </authorList>
    </citation>
    <scope>NUCLEOTIDE SEQUENCE [LARGE SCALE GENOMIC DNA]</scope>
    <source>
        <strain evidence="2">JCM 13813</strain>
    </source>
</reference>
<dbReference type="Proteomes" id="UP001501161">
    <property type="component" value="Unassembled WGS sequence"/>
</dbReference>
<evidence type="ECO:0000313" key="2">
    <source>
        <dbReference type="Proteomes" id="UP001501161"/>
    </source>
</evidence>
<proteinExistence type="predicted"/>
<keyword evidence="2" id="KW-1185">Reference proteome</keyword>